<evidence type="ECO:0000259" key="6">
    <source>
        <dbReference type="PROSITE" id="PS50119"/>
    </source>
</evidence>
<feature type="region of interest" description="Disordered" evidence="5">
    <location>
        <begin position="824"/>
        <end position="843"/>
    </location>
</feature>
<dbReference type="Pfam" id="PF22586">
    <property type="entry name" value="ANCHR-like_BBOX"/>
    <property type="match status" value="1"/>
</dbReference>
<keyword evidence="1 3" id="KW-0479">Metal-binding</keyword>
<evidence type="ECO:0000256" key="4">
    <source>
        <dbReference type="SAM" id="Coils"/>
    </source>
</evidence>
<evidence type="ECO:0000256" key="2">
    <source>
        <dbReference type="ARBA" id="ARBA00022833"/>
    </source>
</evidence>
<accession>A0AA35P8A2</accession>
<dbReference type="Gene3D" id="4.10.830.40">
    <property type="match status" value="1"/>
</dbReference>
<evidence type="ECO:0000256" key="3">
    <source>
        <dbReference type="PROSITE-ProRule" id="PRU00024"/>
    </source>
</evidence>
<evidence type="ECO:0000313" key="7">
    <source>
        <dbReference type="EMBL" id="CAI5775823.1"/>
    </source>
</evidence>
<feature type="compositionally biased region" description="Basic residues" evidence="5">
    <location>
        <begin position="544"/>
        <end position="554"/>
    </location>
</feature>
<keyword evidence="1 3" id="KW-0863">Zinc-finger</keyword>
<dbReference type="EMBL" id="OX395130">
    <property type="protein sequence ID" value="CAI5775823.1"/>
    <property type="molecule type" value="Genomic_DNA"/>
</dbReference>
<feature type="domain" description="B box-type" evidence="6">
    <location>
        <begin position="151"/>
        <end position="197"/>
    </location>
</feature>
<organism evidence="7 8">
    <name type="scientific">Podarcis lilfordi</name>
    <name type="common">Lilford's wall lizard</name>
    <dbReference type="NCBI Taxonomy" id="74358"/>
    <lineage>
        <taxon>Eukaryota</taxon>
        <taxon>Metazoa</taxon>
        <taxon>Chordata</taxon>
        <taxon>Craniata</taxon>
        <taxon>Vertebrata</taxon>
        <taxon>Euteleostomi</taxon>
        <taxon>Lepidosauria</taxon>
        <taxon>Squamata</taxon>
        <taxon>Bifurcata</taxon>
        <taxon>Unidentata</taxon>
        <taxon>Episquamata</taxon>
        <taxon>Laterata</taxon>
        <taxon>Lacertibaenia</taxon>
        <taxon>Lacertidae</taxon>
        <taxon>Podarcis</taxon>
    </lineage>
</organism>
<proteinExistence type="predicted"/>
<sequence>MKKNPTAPVHSVRPSPALEISSLYNLLFCCNCLTIVSLKLKAKSIRELQLEKVQLELENKEMEKTLQQLQSNMSREKQERERASGYRWKSGQAGLGMQPQLLLQNKENVGKVSSGKIKLRILKEQIPAPEPAKQPLASKVAKDAAPEKPKVKGKACGQCETKTALLVCLECGEDYCPSCFARVHQKGALKLHRTTSLQAKARIPVRKLEAAQQFLKTINPEEPNGRINSGLKKEVNDILVNTSDIPSPLPKMPAYNIEEASTEPYVEDRPESQSGGSLLHGVFDEEESAKSFQEALNQWRSRNHCQKSKEERSCQVGPENTGSCQVQTSPPVAKKAMEIEFKEDGLKYMERLLIKKHRRTPVDKLPDSIITDELKLEKPQINEPDDTWVGGEDDDDEDDDDIAFARFEAKEMKKYWADVSKGEEPEALLANIEPSLEIRVLEDACKEEPEEPANFVVSEAGSDDLIDYSGPMSENQKTEPDVSSLSPAAQKEQCVNVLHNKQKETPRARAPFAESGKADGAWGCSGAEETVPCTPFKGAAAKEKHSKTRKISTRKKSEQASRPPKSAPREPCAVMSAESHEASPLTAKSSVLLQEIAQKEKPSCAPYRGLEEFFTSCEQVMMESFPLPRAGRQSPSRGISFSGSQQWMRQFSLSECADESVVQDVLERELGRPSSRLGRQSPGPRAYRSKLSIENASARPLSANIPFCRTITPTLRPSSVLQTGSESSATWPLSRAASEISEIEGIDVTEHDDPFLEYSTDQQALADLEDEWQSNADPWEEFSDLSSGDFSRHSKGACQNLPDFLNSHEIKDYSKGDAIRVYDESHTDDEEDQRDKQQVIELQ</sequence>
<dbReference type="AlphaFoldDB" id="A0AA35P8A2"/>
<feature type="compositionally biased region" description="Acidic residues" evidence="5">
    <location>
        <begin position="767"/>
        <end position="783"/>
    </location>
</feature>
<dbReference type="CDD" id="cd19818">
    <property type="entry name" value="Bbox1_ZBBX"/>
    <property type="match status" value="1"/>
</dbReference>
<dbReference type="GO" id="GO:0008270">
    <property type="term" value="F:zinc ion binding"/>
    <property type="evidence" value="ECO:0007669"/>
    <property type="project" value="UniProtKB-KW"/>
</dbReference>
<dbReference type="InterPro" id="IPR037688">
    <property type="entry name" value="ZBBX"/>
</dbReference>
<feature type="compositionally biased region" description="Basic and acidic residues" evidence="5">
    <location>
        <begin position="833"/>
        <end position="843"/>
    </location>
</feature>
<feature type="coiled-coil region" evidence="4">
    <location>
        <begin position="38"/>
        <end position="86"/>
    </location>
</feature>
<reference evidence="7" key="1">
    <citation type="submission" date="2022-12" db="EMBL/GenBank/DDBJ databases">
        <authorList>
            <person name="Alioto T."/>
            <person name="Alioto T."/>
            <person name="Gomez Garrido J."/>
        </authorList>
    </citation>
    <scope>NUCLEOTIDE SEQUENCE</scope>
</reference>
<dbReference type="PANTHER" id="PTHR28634:SF1">
    <property type="entry name" value="ZINC FINGER B-BOX DOMAIN-CONTAINING PROTEIN 1"/>
    <property type="match status" value="1"/>
</dbReference>
<dbReference type="PROSITE" id="PS50119">
    <property type="entry name" value="ZF_BBOX"/>
    <property type="match status" value="1"/>
</dbReference>
<evidence type="ECO:0000256" key="1">
    <source>
        <dbReference type="ARBA" id="ARBA00022771"/>
    </source>
</evidence>
<dbReference type="InterPro" id="IPR000315">
    <property type="entry name" value="Znf_B-box"/>
</dbReference>
<dbReference type="Proteomes" id="UP001178461">
    <property type="component" value="Chromosome 5"/>
</dbReference>
<protein>
    <submittedName>
        <fullName evidence="7">Finger B-box domain-containing 1</fullName>
    </submittedName>
</protein>
<evidence type="ECO:0000313" key="8">
    <source>
        <dbReference type="Proteomes" id="UP001178461"/>
    </source>
</evidence>
<feature type="region of interest" description="Disordered" evidence="5">
    <location>
        <begin position="767"/>
        <end position="792"/>
    </location>
</feature>
<feature type="region of interest" description="Disordered" evidence="5">
    <location>
        <begin position="447"/>
        <end position="585"/>
    </location>
</feature>
<dbReference type="PANTHER" id="PTHR28634">
    <property type="entry name" value="ZINC FINGER B-BOX DOMAIN-CONTAINING PROTEIN 1"/>
    <property type="match status" value="1"/>
</dbReference>
<keyword evidence="2" id="KW-0862">Zinc</keyword>
<keyword evidence="8" id="KW-1185">Reference proteome</keyword>
<keyword evidence="4" id="KW-0175">Coiled coil</keyword>
<gene>
    <name evidence="7" type="ORF">PODLI_1B008688</name>
</gene>
<name>A0AA35P8A2_9SAUR</name>
<evidence type="ECO:0000256" key="5">
    <source>
        <dbReference type="SAM" id="MobiDB-lite"/>
    </source>
</evidence>